<dbReference type="Proteomes" id="UP000295293">
    <property type="component" value="Unassembled WGS sequence"/>
</dbReference>
<evidence type="ECO:0000313" key="1">
    <source>
        <dbReference type="EMBL" id="TDR37716.1"/>
    </source>
</evidence>
<name>A0A4R6YKQ2_9GAMM</name>
<sequence length="121" mass="13517">MRLVSSTLRRKAAVEAELRAAQQVLAQELPGDAFRHLERAHVLGQARTWLHVRTHWAMLRWAWQERDGREGAGQLTRLFAAALFTRLWVPLGNTGGANVSATRPMPIPPDLAAQLADFDAK</sequence>
<dbReference type="Pfam" id="PF12487">
    <property type="entry name" value="DUF3703"/>
    <property type="match status" value="1"/>
</dbReference>
<dbReference type="EMBL" id="SNZH01000024">
    <property type="protein sequence ID" value="TDR37716.1"/>
    <property type="molecule type" value="Genomic_DNA"/>
</dbReference>
<dbReference type="AlphaFoldDB" id="A0A4R6YKQ2"/>
<evidence type="ECO:0000313" key="2">
    <source>
        <dbReference type="Proteomes" id="UP000295293"/>
    </source>
</evidence>
<accession>A0A4R6YKQ2</accession>
<gene>
    <name evidence="1" type="ORF">DFR29_12413</name>
</gene>
<protein>
    <submittedName>
        <fullName evidence="1">Uncharacterized protein DUF3703</fullName>
    </submittedName>
</protein>
<dbReference type="InterPro" id="IPR022172">
    <property type="entry name" value="DUF3703"/>
</dbReference>
<keyword evidence="2" id="KW-1185">Reference proteome</keyword>
<comment type="caution">
    <text evidence="1">The sequence shown here is derived from an EMBL/GenBank/DDBJ whole genome shotgun (WGS) entry which is preliminary data.</text>
</comment>
<reference evidence="1 2" key="1">
    <citation type="submission" date="2019-03" db="EMBL/GenBank/DDBJ databases">
        <title>Genomic Encyclopedia of Type Strains, Phase IV (KMG-IV): sequencing the most valuable type-strain genomes for metagenomic binning, comparative biology and taxonomic classification.</title>
        <authorList>
            <person name="Goeker M."/>
        </authorList>
    </citation>
    <scope>NUCLEOTIDE SEQUENCE [LARGE SCALE GENOMIC DNA]</scope>
    <source>
        <strain evidence="1 2">DSM 21667</strain>
    </source>
</reference>
<organism evidence="1 2">
    <name type="scientific">Tahibacter aquaticus</name>
    <dbReference type="NCBI Taxonomy" id="520092"/>
    <lineage>
        <taxon>Bacteria</taxon>
        <taxon>Pseudomonadati</taxon>
        <taxon>Pseudomonadota</taxon>
        <taxon>Gammaproteobacteria</taxon>
        <taxon>Lysobacterales</taxon>
        <taxon>Rhodanobacteraceae</taxon>
        <taxon>Tahibacter</taxon>
    </lineage>
</organism>
<proteinExistence type="predicted"/>